<dbReference type="SUPFAM" id="SSF53448">
    <property type="entry name" value="Nucleotide-diphospho-sugar transferases"/>
    <property type="match status" value="1"/>
</dbReference>
<feature type="transmembrane region" description="Helical" evidence="8">
    <location>
        <begin position="243"/>
        <end position="265"/>
    </location>
</feature>
<evidence type="ECO:0000256" key="5">
    <source>
        <dbReference type="ARBA" id="ARBA00022985"/>
    </source>
</evidence>
<comment type="caution">
    <text evidence="10">The sequence shown here is derived from an EMBL/GenBank/DDBJ whole genome shotgun (WGS) entry which is preliminary data.</text>
</comment>
<accession>A0A9D5Q5H6</accession>
<dbReference type="AlphaFoldDB" id="A0A9D5Q5H6"/>
<keyword evidence="5" id="KW-0448">Lipopolysaccharide biosynthesis</keyword>
<evidence type="ECO:0000259" key="9">
    <source>
        <dbReference type="Pfam" id="PF00535"/>
    </source>
</evidence>
<dbReference type="InterPro" id="IPR001173">
    <property type="entry name" value="Glyco_trans_2-like"/>
</dbReference>
<dbReference type="GO" id="GO:0005886">
    <property type="term" value="C:plasma membrane"/>
    <property type="evidence" value="ECO:0007669"/>
    <property type="project" value="TreeGrafter"/>
</dbReference>
<evidence type="ECO:0000256" key="4">
    <source>
        <dbReference type="ARBA" id="ARBA00022692"/>
    </source>
</evidence>
<keyword evidence="1" id="KW-1003">Cell membrane</keyword>
<feature type="domain" description="Glycosyltransferase 2-like" evidence="9">
    <location>
        <begin position="14"/>
        <end position="175"/>
    </location>
</feature>
<evidence type="ECO:0000313" key="10">
    <source>
        <dbReference type="EMBL" id="MBD3324343.1"/>
    </source>
</evidence>
<proteinExistence type="predicted"/>
<dbReference type="GO" id="GO:0009103">
    <property type="term" value="P:lipopolysaccharide biosynthetic process"/>
    <property type="evidence" value="ECO:0007669"/>
    <property type="project" value="UniProtKB-KW"/>
</dbReference>
<dbReference type="Proteomes" id="UP000649604">
    <property type="component" value="Unassembled WGS sequence"/>
</dbReference>
<evidence type="ECO:0000256" key="1">
    <source>
        <dbReference type="ARBA" id="ARBA00022475"/>
    </source>
</evidence>
<dbReference type="PANTHER" id="PTHR48090">
    <property type="entry name" value="UNDECAPRENYL-PHOSPHATE 4-DEOXY-4-FORMAMIDO-L-ARABINOSE TRANSFERASE-RELATED"/>
    <property type="match status" value="1"/>
</dbReference>
<organism evidence="10 11">
    <name type="scientific">candidate division KSB3 bacterium</name>
    <dbReference type="NCBI Taxonomy" id="2044937"/>
    <lineage>
        <taxon>Bacteria</taxon>
        <taxon>candidate division KSB3</taxon>
    </lineage>
</organism>
<evidence type="ECO:0000256" key="2">
    <source>
        <dbReference type="ARBA" id="ARBA00022676"/>
    </source>
</evidence>
<dbReference type="Pfam" id="PF00535">
    <property type="entry name" value="Glycos_transf_2"/>
    <property type="match status" value="1"/>
</dbReference>
<protein>
    <submittedName>
        <fullName evidence="10">Glycosyltransferase</fullName>
    </submittedName>
</protein>
<feature type="transmembrane region" description="Helical" evidence="8">
    <location>
        <begin position="277"/>
        <end position="303"/>
    </location>
</feature>
<keyword evidence="2" id="KW-0328">Glycosyltransferase</keyword>
<keyword evidence="4 8" id="KW-0812">Transmembrane</keyword>
<dbReference type="CDD" id="cd04187">
    <property type="entry name" value="DPM1_like_bac"/>
    <property type="match status" value="1"/>
</dbReference>
<evidence type="ECO:0000256" key="8">
    <source>
        <dbReference type="SAM" id="Phobius"/>
    </source>
</evidence>
<evidence type="ECO:0000313" key="11">
    <source>
        <dbReference type="Proteomes" id="UP000649604"/>
    </source>
</evidence>
<dbReference type="EMBL" id="WJJP01000221">
    <property type="protein sequence ID" value="MBD3324343.1"/>
    <property type="molecule type" value="Genomic_DNA"/>
</dbReference>
<dbReference type="InterPro" id="IPR050256">
    <property type="entry name" value="Glycosyltransferase_2"/>
</dbReference>
<dbReference type="GO" id="GO:0099621">
    <property type="term" value="F:undecaprenyl-phosphate 4-deoxy-4-formamido-L-arabinose transferase activity"/>
    <property type="evidence" value="ECO:0007669"/>
    <property type="project" value="TreeGrafter"/>
</dbReference>
<evidence type="ECO:0000256" key="6">
    <source>
        <dbReference type="ARBA" id="ARBA00022989"/>
    </source>
</evidence>
<reference evidence="10" key="1">
    <citation type="submission" date="2019-11" db="EMBL/GenBank/DDBJ databases">
        <title>Microbial mats filling the niche in hypersaline microbial mats.</title>
        <authorList>
            <person name="Wong H.L."/>
            <person name="Macleod F.I."/>
            <person name="White R.A. III"/>
            <person name="Burns B.P."/>
        </authorList>
    </citation>
    <scope>NUCLEOTIDE SEQUENCE</scope>
    <source>
        <strain evidence="10">Rbin_158</strain>
    </source>
</reference>
<dbReference type="InterPro" id="IPR029044">
    <property type="entry name" value="Nucleotide-diphossugar_trans"/>
</dbReference>
<dbReference type="PANTHER" id="PTHR48090:SF3">
    <property type="entry name" value="UNDECAPRENYL-PHOSPHATE 4-DEOXY-4-FORMAMIDO-L-ARABINOSE TRANSFERASE"/>
    <property type="match status" value="1"/>
</dbReference>
<sequence>MHTHVPNSQTVECSVVIPVYNEETNIRLLIPQLKAVLDRLGKSYEILFVDDGSSDSTGAIITEAAQHYPEVKLITLRRNFGQTAAMSAGFDAAVGDVIIPMDGDLQNDPEDIPKLLEKIAEGYDVVSGWRVNRQDKFLTRRLPSLLANKLISLTTNVHLHDYGCTLKAYRREVVQGIELYGEMHRFIPALASWMGVKVTEMPVNHHARQHGKSKYGISRTIRVILDLITVKFLLSYSTKPIQIFGLLGLISVFASFGLFIGVAYARIRHDFLLANNSIFLLAVLFLMLGFQFIAMGLLGEVIVRTYHESQNKPTYVIANTINLRPGYCPGGPKMV</sequence>
<keyword evidence="6 8" id="KW-1133">Transmembrane helix</keyword>
<gene>
    <name evidence="10" type="ORF">GF339_07140</name>
</gene>
<evidence type="ECO:0000256" key="3">
    <source>
        <dbReference type="ARBA" id="ARBA00022679"/>
    </source>
</evidence>
<keyword evidence="3" id="KW-0808">Transferase</keyword>
<evidence type="ECO:0000256" key="7">
    <source>
        <dbReference type="ARBA" id="ARBA00023136"/>
    </source>
</evidence>
<name>A0A9D5Q5H6_9BACT</name>
<dbReference type="Gene3D" id="3.90.550.10">
    <property type="entry name" value="Spore Coat Polysaccharide Biosynthesis Protein SpsA, Chain A"/>
    <property type="match status" value="1"/>
</dbReference>
<keyword evidence="7 8" id="KW-0472">Membrane</keyword>